<accession>A0ABU9CI25</accession>
<evidence type="ECO:0000313" key="2">
    <source>
        <dbReference type="EMBL" id="MEK8050207.1"/>
    </source>
</evidence>
<name>A0ABU9CI25_9BURK</name>
<gene>
    <name evidence="2" type="ORF">AACH10_08150</name>
</gene>
<feature type="domain" description="Oxidoreductase molybdopterin-binding" evidence="1">
    <location>
        <begin position="88"/>
        <end position="153"/>
    </location>
</feature>
<comment type="caution">
    <text evidence="2">The sequence shown here is derived from an EMBL/GenBank/DDBJ whole genome shotgun (WGS) entry which is preliminary data.</text>
</comment>
<dbReference type="InterPro" id="IPR036374">
    <property type="entry name" value="OxRdtase_Mopterin-bd_sf"/>
</dbReference>
<keyword evidence="3" id="KW-1185">Reference proteome</keyword>
<organism evidence="2 3">
    <name type="scientific">Pseudaquabacterium inlustre</name>
    <dbReference type="NCBI Taxonomy" id="2984192"/>
    <lineage>
        <taxon>Bacteria</taxon>
        <taxon>Pseudomonadati</taxon>
        <taxon>Pseudomonadota</taxon>
        <taxon>Betaproteobacteria</taxon>
        <taxon>Burkholderiales</taxon>
        <taxon>Sphaerotilaceae</taxon>
        <taxon>Pseudaquabacterium</taxon>
    </lineage>
</organism>
<dbReference type="Proteomes" id="UP001365405">
    <property type="component" value="Unassembled WGS sequence"/>
</dbReference>
<reference evidence="2 3" key="1">
    <citation type="submission" date="2024-04" db="EMBL/GenBank/DDBJ databases">
        <title>Novel species of the genus Ideonella isolated from streams.</title>
        <authorList>
            <person name="Lu H."/>
        </authorList>
    </citation>
    <scope>NUCLEOTIDE SEQUENCE [LARGE SCALE GENOMIC DNA]</scope>
    <source>
        <strain evidence="2 3">DXS22W</strain>
    </source>
</reference>
<dbReference type="InterPro" id="IPR000572">
    <property type="entry name" value="OxRdtase_Mopterin-bd_dom"/>
</dbReference>
<protein>
    <submittedName>
        <fullName evidence="2">Molybdopterin-dependent oxidoreductase</fullName>
    </submittedName>
</protein>
<dbReference type="Pfam" id="PF00174">
    <property type="entry name" value="Oxidored_molyb"/>
    <property type="match status" value="1"/>
</dbReference>
<dbReference type="EMBL" id="JBBUTH010000003">
    <property type="protein sequence ID" value="MEK8050207.1"/>
    <property type="molecule type" value="Genomic_DNA"/>
</dbReference>
<evidence type="ECO:0000313" key="3">
    <source>
        <dbReference type="Proteomes" id="UP001365405"/>
    </source>
</evidence>
<proteinExistence type="predicted"/>
<dbReference type="RefSeq" id="WP_341409874.1">
    <property type="nucleotide sequence ID" value="NZ_JBBUTH010000003.1"/>
</dbReference>
<dbReference type="SUPFAM" id="SSF56524">
    <property type="entry name" value="Oxidoreductase molybdopterin-binding domain"/>
    <property type="match status" value="1"/>
</dbReference>
<dbReference type="Gene3D" id="3.90.420.10">
    <property type="entry name" value="Oxidoreductase, molybdopterin-binding domain"/>
    <property type="match status" value="1"/>
</dbReference>
<sequence length="184" mass="19917">MSRQPAHPDQARAHAARLPGRREALLALAGLLGGLPALALDAPAGKVLLTVSGAVTVTNGPAGADFDLAMLDALPQHAFTTATPWFKTPRRFSGPLLRDVLAAAGAQGAKTLKAVALNNYKAEIPAEDARTFKMILATRLDDKPMSLREKGPLFIIYNFDESAELRQERYYSRSAWQLRALEVK</sequence>
<evidence type="ECO:0000259" key="1">
    <source>
        <dbReference type="Pfam" id="PF00174"/>
    </source>
</evidence>